<dbReference type="EMBL" id="QNRR01000013">
    <property type="protein sequence ID" value="RBP37660.1"/>
    <property type="molecule type" value="Genomic_DNA"/>
</dbReference>
<evidence type="ECO:0000256" key="1">
    <source>
        <dbReference type="SAM" id="Phobius"/>
    </source>
</evidence>
<keyword evidence="3" id="KW-0378">Hydrolase</keyword>
<dbReference type="SUPFAM" id="SSF56219">
    <property type="entry name" value="DNase I-like"/>
    <property type="match status" value="1"/>
</dbReference>
<dbReference type="OrthoDB" id="183920at2"/>
<dbReference type="InterPro" id="IPR036691">
    <property type="entry name" value="Endo/exonu/phosph_ase_sf"/>
</dbReference>
<evidence type="ECO:0000259" key="2">
    <source>
        <dbReference type="Pfam" id="PF03372"/>
    </source>
</evidence>
<keyword evidence="1" id="KW-1133">Transmembrane helix</keyword>
<name>A0A366H6B9_9BACT</name>
<keyword evidence="3" id="KW-0269">Exonuclease</keyword>
<dbReference type="AlphaFoldDB" id="A0A366H6B9"/>
<protein>
    <submittedName>
        <fullName evidence="3">Endonuclease/exonuclease/phosphatase family metal-dependent hydrolase</fullName>
    </submittedName>
</protein>
<sequence length="315" mass="35573">MAHAKESAMIFRTMLHRIAGILGCLLLVTGMLLHLTVRDGHKWIATLFYAMPLPLILVGWLIAAAWHFRQRTFLIASLCMAFLTACWWQATSYRKETQVRSASPKPSGLKVLYWNMAHQKLPSTDLEQLIATHQPDIVGLGEVGLRSGDSNPLVRHLPPGYIALKPEHGMGLVVRGNAQVQQITRIKKTRSKFLQMDVTVDAKVWHIILVDGDADPFLRREELLGKVLAKTQASHTLVMGDFNTPLESQWFDPWRTAGLHHATEGARTGFRETWPRHWPVLTIDHLWCTPETQPVLFERVSLPSSDHLAIVASLR</sequence>
<dbReference type="GO" id="GO:0004519">
    <property type="term" value="F:endonuclease activity"/>
    <property type="evidence" value="ECO:0007669"/>
    <property type="project" value="UniProtKB-KW"/>
</dbReference>
<keyword evidence="1" id="KW-0812">Transmembrane</keyword>
<feature type="transmembrane region" description="Helical" evidence="1">
    <location>
        <begin position="43"/>
        <end position="66"/>
    </location>
</feature>
<keyword evidence="1" id="KW-0472">Membrane</keyword>
<feature type="domain" description="Endonuclease/exonuclease/phosphatase" evidence="2">
    <location>
        <begin position="112"/>
        <end position="307"/>
    </location>
</feature>
<proteinExistence type="predicted"/>
<keyword evidence="3" id="KW-0540">Nuclease</keyword>
<dbReference type="Gene3D" id="3.60.10.10">
    <property type="entry name" value="Endonuclease/exonuclease/phosphatase"/>
    <property type="match status" value="1"/>
</dbReference>
<dbReference type="Proteomes" id="UP000253426">
    <property type="component" value="Unassembled WGS sequence"/>
</dbReference>
<evidence type="ECO:0000313" key="4">
    <source>
        <dbReference type="Proteomes" id="UP000253426"/>
    </source>
</evidence>
<dbReference type="Pfam" id="PF03372">
    <property type="entry name" value="Exo_endo_phos"/>
    <property type="match status" value="1"/>
</dbReference>
<feature type="transmembrane region" description="Helical" evidence="1">
    <location>
        <begin position="73"/>
        <end position="90"/>
    </location>
</feature>
<dbReference type="GO" id="GO:0004527">
    <property type="term" value="F:exonuclease activity"/>
    <property type="evidence" value="ECO:0007669"/>
    <property type="project" value="UniProtKB-KW"/>
</dbReference>
<dbReference type="InterPro" id="IPR005135">
    <property type="entry name" value="Endo/exonuclease/phosphatase"/>
</dbReference>
<comment type="caution">
    <text evidence="3">The sequence shown here is derived from an EMBL/GenBank/DDBJ whole genome shotgun (WGS) entry which is preliminary data.</text>
</comment>
<reference evidence="3 4" key="1">
    <citation type="submission" date="2018-06" db="EMBL/GenBank/DDBJ databases">
        <title>Genomic Encyclopedia of Type Strains, Phase IV (KMG-IV): sequencing the most valuable type-strain genomes for metagenomic binning, comparative biology and taxonomic classification.</title>
        <authorList>
            <person name="Goeker M."/>
        </authorList>
    </citation>
    <scope>NUCLEOTIDE SEQUENCE [LARGE SCALE GENOMIC DNA]</scope>
    <source>
        <strain evidence="3 4">DSM 25532</strain>
    </source>
</reference>
<accession>A0A366H6B9</accession>
<gene>
    <name evidence="3" type="ORF">DES53_11342</name>
</gene>
<keyword evidence="3" id="KW-0255">Endonuclease</keyword>
<organism evidence="3 4">
    <name type="scientific">Roseimicrobium gellanilyticum</name>
    <dbReference type="NCBI Taxonomy" id="748857"/>
    <lineage>
        <taxon>Bacteria</taxon>
        <taxon>Pseudomonadati</taxon>
        <taxon>Verrucomicrobiota</taxon>
        <taxon>Verrucomicrobiia</taxon>
        <taxon>Verrucomicrobiales</taxon>
        <taxon>Verrucomicrobiaceae</taxon>
        <taxon>Roseimicrobium</taxon>
    </lineage>
</organism>
<feature type="transmembrane region" description="Helical" evidence="1">
    <location>
        <begin position="18"/>
        <end position="37"/>
    </location>
</feature>
<evidence type="ECO:0000313" key="3">
    <source>
        <dbReference type="EMBL" id="RBP37660.1"/>
    </source>
</evidence>
<keyword evidence="4" id="KW-1185">Reference proteome</keyword>